<evidence type="ECO:0000313" key="3">
    <source>
        <dbReference type="Proteomes" id="UP000076852"/>
    </source>
</evidence>
<accession>A0A160FKN7</accession>
<dbReference type="InterPro" id="IPR011008">
    <property type="entry name" value="Dimeric_a/b-barrel"/>
</dbReference>
<dbReference type="InterPro" id="IPR009799">
    <property type="entry name" value="EthD_dom"/>
</dbReference>
<organism evidence="2 3">
    <name type="scientific">Paraburkholderia phytofirmans OLGA172</name>
    <dbReference type="NCBI Taxonomy" id="1417228"/>
    <lineage>
        <taxon>Bacteria</taxon>
        <taxon>Pseudomonadati</taxon>
        <taxon>Pseudomonadota</taxon>
        <taxon>Betaproteobacteria</taxon>
        <taxon>Burkholderiales</taxon>
        <taxon>Burkholderiaceae</taxon>
        <taxon>Paraburkholderia</taxon>
    </lineage>
</organism>
<dbReference type="Gene3D" id="3.30.70.100">
    <property type="match status" value="1"/>
</dbReference>
<gene>
    <name evidence="2" type="ORF">AYM40_12025</name>
</gene>
<dbReference type="STRING" id="1804984.AYM40_12025"/>
<dbReference type="RefSeq" id="WP_063496418.1">
    <property type="nucleotide sequence ID" value="NZ_CP014578.1"/>
</dbReference>
<proteinExistence type="predicted"/>
<dbReference type="KEGG" id="buz:AYM40_12025"/>
<dbReference type="OrthoDB" id="6778120at2"/>
<dbReference type="EMBL" id="CP014578">
    <property type="protein sequence ID" value="ANB73009.1"/>
    <property type="molecule type" value="Genomic_DNA"/>
</dbReference>
<sequence>MIKLIIAIKRKSNFTQEEFREYLSTTHAKLVRECPASQKFVRKYVQSYTLPIGIDGRQLDTSSQGFDAASELWFDTTEDMRSFFFNPDYLANVRPDESKFSDMEHCVFFVTEERQII</sequence>
<evidence type="ECO:0000313" key="2">
    <source>
        <dbReference type="EMBL" id="ANB73009.1"/>
    </source>
</evidence>
<name>A0A160FKN7_9BURK</name>
<dbReference type="AlphaFoldDB" id="A0A160FKN7"/>
<dbReference type="GO" id="GO:0016491">
    <property type="term" value="F:oxidoreductase activity"/>
    <property type="evidence" value="ECO:0007669"/>
    <property type="project" value="InterPro"/>
</dbReference>
<protein>
    <recommendedName>
        <fullName evidence="1">EthD domain-containing protein</fullName>
    </recommendedName>
</protein>
<dbReference type="NCBIfam" id="TIGR02118">
    <property type="entry name" value="EthD family reductase"/>
    <property type="match status" value="1"/>
</dbReference>
<feature type="domain" description="EthD" evidence="1">
    <location>
        <begin position="12"/>
        <end position="103"/>
    </location>
</feature>
<reference evidence="2 3" key="1">
    <citation type="journal article" date="2016" name="Gene">
        <title>PacBio SMRT assembly of a complex multi-replicon genome reveals chlorocatechol degradative operon in a region of genome plasticity.</title>
        <authorList>
            <person name="Ricker N."/>
            <person name="Shen S.Y."/>
            <person name="Goordial J."/>
            <person name="Jin S."/>
            <person name="Fulthorpe R.R."/>
        </authorList>
    </citation>
    <scope>NUCLEOTIDE SEQUENCE [LARGE SCALE GENOMIC DNA]</scope>
    <source>
        <strain evidence="2 3">OLGA172</strain>
    </source>
</reference>
<keyword evidence="3" id="KW-1185">Reference proteome</keyword>
<dbReference type="SUPFAM" id="SSF54909">
    <property type="entry name" value="Dimeric alpha+beta barrel"/>
    <property type="match status" value="1"/>
</dbReference>
<evidence type="ECO:0000259" key="1">
    <source>
        <dbReference type="Pfam" id="PF07110"/>
    </source>
</evidence>
<dbReference type="Pfam" id="PF07110">
    <property type="entry name" value="EthD"/>
    <property type="match status" value="1"/>
</dbReference>
<dbReference type="Proteomes" id="UP000076852">
    <property type="component" value="Chromosome 1"/>
</dbReference>